<feature type="non-terminal residue" evidence="2">
    <location>
        <position position="401"/>
    </location>
</feature>
<evidence type="ECO:0000256" key="1">
    <source>
        <dbReference type="SAM" id="MobiDB-lite"/>
    </source>
</evidence>
<sequence>MYSKYSILTLTLFFNFLFSEDNTFGPDNFPIFGNQGENYENSERTEFIIRCTSGNWQSCIDNASCGDAIIVSNSHNYSVLEINKYVTIIADQDCSDGTVPKCDGSDECISESAIGNGSCNISALSCYQFDGGDCEEAEVVNHQVTQEEQMGQTRAAGARQKAPRGSEIDFPDVRDDCSSTVNLINLEFNSSAANGNTSLLLRTSRTNDDPADENYNPNFPTFLALDNLFIENCVFDGDNSSGASFGIRNHFTMINYGTFYAPEHHGEVKNLKISNSTISGQDAGMMYGFVGEGNNHIINSTGRVKFINNTLHLNYQAYTGNFDANFNYWDGLGPNLNVDPNTIAKLNFANDNWWYGESYYEINNYLLSGPLFQNNFGPWYLTENGGSVVQEGVIEDFQGYC</sequence>
<reference evidence="2" key="1">
    <citation type="submission" date="2018-05" db="EMBL/GenBank/DDBJ databases">
        <authorList>
            <person name="Lanie J.A."/>
            <person name="Ng W.-L."/>
            <person name="Kazmierczak K.M."/>
            <person name="Andrzejewski T.M."/>
            <person name="Davidsen T.M."/>
            <person name="Wayne K.J."/>
            <person name="Tettelin H."/>
            <person name="Glass J.I."/>
            <person name="Rusch D."/>
            <person name="Podicherti R."/>
            <person name="Tsui H.-C.T."/>
            <person name="Winkler M.E."/>
        </authorList>
    </citation>
    <scope>NUCLEOTIDE SEQUENCE</scope>
</reference>
<proteinExistence type="predicted"/>
<accession>A0A382DUM8</accession>
<dbReference type="SUPFAM" id="SSF51126">
    <property type="entry name" value="Pectin lyase-like"/>
    <property type="match status" value="1"/>
</dbReference>
<organism evidence="2">
    <name type="scientific">marine metagenome</name>
    <dbReference type="NCBI Taxonomy" id="408172"/>
    <lineage>
        <taxon>unclassified sequences</taxon>
        <taxon>metagenomes</taxon>
        <taxon>ecological metagenomes</taxon>
    </lineage>
</organism>
<evidence type="ECO:0000313" key="2">
    <source>
        <dbReference type="EMBL" id="SVB41257.1"/>
    </source>
</evidence>
<protein>
    <submittedName>
        <fullName evidence="2">Uncharacterized protein</fullName>
    </submittedName>
</protein>
<feature type="region of interest" description="Disordered" evidence="1">
    <location>
        <begin position="146"/>
        <end position="169"/>
    </location>
</feature>
<dbReference type="EMBL" id="UINC01040830">
    <property type="protein sequence ID" value="SVB41257.1"/>
    <property type="molecule type" value="Genomic_DNA"/>
</dbReference>
<gene>
    <name evidence="2" type="ORF">METZ01_LOCUS194111</name>
</gene>
<dbReference type="InterPro" id="IPR011050">
    <property type="entry name" value="Pectin_lyase_fold/virulence"/>
</dbReference>
<name>A0A382DUM8_9ZZZZ</name>
<dbReference type="AlphaFoldDB" id="A0A382DUM8"/>